<dbReference type="InterPro" id="IPR035906">
    <property type="entry name" value="MetI-like_sf"/>
</dbReference>
<keyword evidence="3" id="KW-1003">Cell membrane</keyword>
<name>A0A852V3J6_9ACTN</name>
<feature type="transmembrane region" description="Helical" evidence="7">
    <location>
        <begin position="235"/>
        <end position="256"/>
    </location>
</feature>
<dbReference type="Pfam" id="PF12911">
    <property type="entry name" value="OppC_N"/>
    <property type="match status" value="1"/>
</dbReference>
<evidence type="ECO:0000256" key="5">
    <source>
        <dbReference type="ARBA" id="ARBA00022989"/>
    </source>
</evidence>
<evidence type="ECO:0000256" key="6">
    <source>
        <dbReference type="ARBA" id="ARBA00023136"/>
    </source>
</evidence>
<keyword evidence="6 7" id="KW-0472">Membrane</keyword>
<dbReference type="CDD" id="cd06261">
    <property type="entry name" value="TM_PBP2"/>
    <property type="match status" value="1"/>
</dbReference>
<feature type="transmembrane region" description="Helical" evidence="7">
    <location>
        <begin position="177"/>
        <end position="196"/>
    </location>
</feature>
<dbReference type="InterPro" id="IPR000515">
    <property type="entry name" value="MetI-like"/>
</dbReference>
<keyword evidence="4 7" id="KW-0812">Transmembrane</keyword>
<evidence type="ECO:0000313" key="9">
    <source>
        <dbReference type="EMBL" id="NYF44292.1"/>
    </source>
</evidence>
<dbReference type="SUPFAM" id="SSF161098">
    <property type="entry name" value="MetI-like"/>
    <property type="match status" value="1"/>
</dbReference>
<evidence type="ECO:0000313" key="10">
    <source>
        <dbReference type="Proteomes" id="UP000576393"/>
    </source>
</evidence>
<dbReference type="InterPro" id="IPR025966">
    <property type="entry name" value="OppC_N"/>
</dbReference>
<dbReference type="GO" id="GO:0055085">
    <property type="term" value="P:transmembrane transport"/>
    <property type="evidence" value="ECO:0007669"/>
    <property type="project" value="InterPro"/>
</dbReference>
<comment type="similarity">
    <text evidence="7">Belongs to the binding-protein-dependent transport system permease family.</text>
</comment>
<feature type="transmembrane region" description="Helical" evidence="7">
    <location>
        <begin position="276"/>
        <end position="303"/>
    </location>
</feature>
<dbReference type="PANTHER" id="PTHR43386">
    <property type="entry name" value="OLIGOPEPTIDE TRANSPORT SYSTEM PERMEASE PROTEIN APPC"/>
    <property type="match status" value="1"/>
</dbReference>
<evidence type="ECO:0000256" key="2">
    <source>
        <dbReference type="ARBA" id="ARBA00022448"/>
    </source>
</evidence>
<accession>A0A852V3J6</accession>
<dbReference type="RefSeq" id="WP_179828300.1">
    <property type="nucleotide sequence ID" value="NZ_JACCCO010000003.1"/>
</dbReference>
<dbReference type="InterPro" id="IPR050366">
    <property type="entry name" value="BP-dependent_transpt_permease"/>
</dbReference>
<evidence type="ECO:0000256" key="1">
    <source>
        <dbReference type="ARBA" id="ARBA00004651"/>
    </source>
</evidence>
<keyword evidence="10" id="KW-1185">Reference proteome</keyword>
<keyword evidence="5 7" id="KW-1133">Transmembrane helix</keyword>
<proteinExistence type="inferred from homology"/>
<protein>
    <submittedName>
        <fullName evidence="9">Peptide/nickel transport system permease protein</fullName>
    </submittedName>
</protein>
<evidence type="ECO:0000256" key="7">
    <source>
        <dbReference type="RuleBase" id="RU363032"/>
    </source>
</evidence>
<evidence type="ECO:0000256" key="3">
    <source>
        <dbReference type="ARBA" id="ARBA00022475"/>
    </source>
</evidence>
<dbReference type="AlphaFoldDB" id="A0A852V3J6"/>
<feature type="domain" description="ABC transmembrane type-1" evidence="8">
    <location>
        <begin position="112"/>
        <end position="303"/>
    </location>
</feature>
<feature type="transmembrane region" description="Helical" evidence="7">
    <location>
        <begin position="151"/>
        <end position="171"/>
    </location>
</feature>
<dbReference type="PANTHER" id="PTHR43386:SF1">
    <property type="entry name" value="D,D-DIPEPTIDE TRANSPORT SYSTEM PERMEASE PROTEIN DDPC-RELATED"/>
    <property type="match status" value="1"/>
</dbReference>
<feature type="transmembrane region" description="Helical" evidence="7">
    <location>
        <begin position="36"/>
        <end position="58"/>
    </location>
</feature>
<dbReference type="Gene3D" id="1.10.3720.10">
    <property type="entry name" value="MetI-like"/>
    <property type="match status" value="1"/>
</dbReference>
<dbReference type="Pfam" id="PF00528">
    <property type="entry name" value="BPD_transp_1"/>
    <property type="match status" value="1"/>
</dbReference>
<dbReference type="EMBL" id="JACCCO010000003">
    <property type="protein sequence ID" value="NYF44292.1"/>
    <property type="molecule type" value="Genomic_DNA"/>
</dbReference>
<dbReference type="PROSITE" id="PS50928">
    <property type="entry name" value="ABC_TM1"/>
    <property type="match status" value="1"/>
</dbReference>
<dbReference type="GO" id="GO:0005886">
    <property type="term" value="C:plasma membrane"/>
    <property type="evidence" value="ECO:0007669"/>
    <property type="project" value="UniProtKB-SubCell"/>
</dbReference>
<reference evidence="9 10" key="1">
    <citation type="submission" date="2020-07" db="EMBL/GenBank/DDBJ databases">
        <title>Sequencing the genomes of 1000 actinobacteria strains.</title>
        <authorList>
            <person name="Klenk H.-P."/>
        </authorList>
    </citation>
    <scope>NUCLEOTIDE SEQUENCE [LARGE SCALE GENOMIC DNA]</scope>
    <source>
        <strain evidence="9 10">DSM 45763</strain>
    </source>
</reference>
<keyword evidence="2 7" id="KW-0813">Transport</keyword>
<comment type="caution">
    <text evidence="9">The sequence shown here is derived from an EMBL/GenBank/DDBJ whole genome shotgun (WGS) entry which is preliminary data.</text>
</comment>
<dbReference type="Proteomes" id="UP000576393">
    <property type="component" value="Unassembled WGS sequence"/>
</dbReference>
<gene>
    <name evidence="9" type="ORF">HDA43_006519</name>
</gene>
<feature type="transmembrane region" description="Helical" evidence="7">
    <location>
        <begin position="114"/>
        <end position="139"/>
    </location>
</feature>
<evidence type="ECO:0000259" key="8">
    <source>
        <dbReference type="PROSITE" id="PS50928"/>
    </source>
</evidence>
<organism evidence="9 10">
    <name type="scientific">Streptosporangium sandarakinum</name>
    <dbReference type="NCBI Taxonomy" id="1260955"/>
    <lineage>
        <taxon>Bacteria</taxon>
        <taxon>Bacillati</taxon>
        <taxon>Actinomycetota</taxon>
        <taxon>Actinomycetes</taxon>
        <taxon>Streptosporangiales</taxon>
        <taxon>Streptosporangiaceae</taxon>
        <taxon>Streptosporangium</taxon>
    </lineage>
</organism>
<comment type="subcellular location">
    <subcellularLocation>
        <location evidence="1 7">Cell membrane</location>
        <topology evidence="1 7">Multi-pass membrane protein</topology>
    </subcellularLocation>
</comment>
<sequence>MTTAAPREAAAAVAAPAVRGRSPGRIAYERLRRDPAALLGLAIVTVFVVTALAAPLLAGLNGWRPETFDKSAIDQALGGVPKGDFGGIGAEHWLGVEPGNGRDVFSRIVYGARVSLLIAVAATAVTVLAGTAVGLVAGYFGGRIDTVLSRIMDLVMSFPSLIFMLALLSIAPGTDRVLLLVLIMSMFSWPYVGRIVRGQTLSVRHREFVDAARVNGAMGPHILLREILPNIAAPILVYTTLAIPANIGTEAALSFLGVGVRPPTPSWGQMIDNGLLWYQVAPTYFMIPCVCLFLTVLAFTLLGDALRDALDPKGGGR</sequence>
<evidence type="ECO:0000256" key="4">
    <source>
        <dbReference type="ARBA" id="ARBA00022692"/>
    </source>
</evidence>